<sequence>MKNYLMIGYEAAASLLPWAAVYFAGGRNRSRLSRGERRKRLVFYLVWAVYICGVLYFTGAGTLYDIFLHGMNGGEQINLLPFSRTIDWTAYFLNIVLFIPLGILLPAVSAKVRLPGVLLAGGFFSLLIELSQLFNNRSTDIDDLLLNMLGALLGYLVWKIWTAVTGWKGLDCQWTEPVLYFVVMMAGRFLFYNEIGLAAILYGF</sequence>
<keyword evidence="1" id="KW-1133">Transmembrane helix</keyword>
<dbReference type="InterPro" id="IPR006976">
    <property type="entry name" value="VanZ-like"/>
</dbReference>
<evidence type="ECO:0000256" key="1">
    <source>
        <dbReference type="SAM" id="Phobius"/>
    </source>
</evidence>
<accession>A0A9D1H5F1</accession>
<feature type="domain" description="VanZ-like" evidence="2">
    <location>
        <begin position="48"/>
        <end position="161"/>
    </location>
</feature>
<feature type="transmembrane region" description="Helical" evidence="1">
    <location>
        <begin position="6"/>
        <end position="24"/>
    </location>
</feature>
<organism evidence="3 4">
    <name type="scientific">Candidatus Faecivivens stercoripullorum</name>
    <dbReference type="NCBI Taxonomy" id="2840805"/>
    <lineage>
        <taxon>Bacteria</taxon>
        <taxon>Bacillati</taxon>
        <taxon>Bacillota</taxon>
        <taxon>Clostridia</taxon>
        <taxon>Eubacteriales</taxon>
        <taxon>Oscillospiraceae</taxon>
        <taxon>Oscillospiraceae incertae sedis</taxon>
        <taxon>Candidatus Faecivivens</taxon>
    </lineage>
</organism>
<proteinExistence type="predicted"/>
<dbReference type="InterPro" id="IPR053150">
    <property type="entry name" value="Teicoplanin_resist-assoc"/>
</dbReference>
<feature type="transmembrane region" description="Helical" evidence="1">
    <location>
        <begin position="179"/>
        <end position="202"/>
    </location>
</feature>
<evidence type="ECO:0000259" key="2">
    <source>
        <dbReference type="Pfam" id="PF04892"/>
    </source>
</evidence>
<evidence type="ECO:0000313" key="3">
    <source>
        <dbReference type="EMBL" id="HIT94235.1"/>
    </source>
</evidence>
<keyword evidence="1" id="KW-0472">Membrane</keyword>
<reference evidence="3" key="1">
    <citation type="submission" date="2020-10" db="EMBL/GenBank/DDBJ databases">
        <authorList>
            <person name="Gilroy R."/>
        </authorList>
    </citation>
    <scope>NUCLEOTIDE SEQUENCE</scope>
    <source>
        <strain evidence="3">ChiBcec7-5410</strain>
    </source>
</reference>
<protein>
    <submittedName>
        <fullName evidence="3">VanZ family protein</fullName>
    </submittedName>
</protein>
<dbReference type="EMBL" id="DVLW01000096">
    <property type="protein sequence ID" value="HIT94235.1"/>
    <property type="molecule type" value="Genomic_DNA"/>
</dbReference>
<reference evidence="3" key="2">
    <citation type="journal article" date="2021" name="PeerJ">
        <title>Extensive microbial diversity within the chicken gut microbiome revealed by metagenomics and culture.</title>
        <authorList>
            <person name="Gilroy R."/>
            <person name="Ravi A."/>
            <person name="Getino M."/>
            <person name="Pursley I."/>
            <person name="Horton D.L."/>
            <person name="Alikhan N.F."/>
            <person name="Baker D."/>
            <person name="Gharbi K."/>
            <person name="Hall N."/>
            <person name="Watson M."/>
            <person name="Adriaenssens E.M."/>
            <person name="Foster-Nyarko E."/>
            <person name="Jarju S."/>
            <person name="Secka A."/>
            <person name="Antonio M."/>
            <person name="Oren A."/>
            <person name="Chaudhuri R.R."/>
            <person name="La Ragione R."/>
            <person name="Hildebrand F."/>
            <person name="Pallen M.J."/>
        </authorList>
    </citation>
    <scope>NUCLEOTIDE SEQUENCE</scope>
    <source>
        <strain evidence="3">ChiBcec7-5410</strain>
    </source>
</reference>
<dbReference type="Pfam" id="PF04892">
    <property type="entry name" value="VanZ"/>
    <property type="match status" value="1"/>
</dbReference>
<keyword evidence="1" id="KW-0812">Transmembrane</keyword>
<dbReference type="AlphaFoldDB" id="A0A9D1H5F1"/>
<feature type="transmembrane region" description="Helical" evidence="1">
    <location>
        <begin position="146"/>
        <end position="167"/>
    </location>
</feature>
<name>A0A9D1H5F1_9FIRM</name>
<dbReference type="Proteomes" id="UP000824160">
    <property type="component" value="Unassembled WGS sequence"/>
</dbReference>
<dbReference type="PANTHER" id="PTHR36834:SF1">
    <property type="entry name" value="INTEGRAL MEMBRANE PROTEIN"/>
    <property type="match status" value="1"/>
</dbReference>
<feature type="transmembrane region" description="Helical" evidence="1">
    <location>
        <begin position="88"/>
        <end position="107"/>
    </location>
</feature>
<evidence type="ECO:0000313" key="4">
    <source>
        <dbReference type="Proteomes" id="UP000824160"/>
    </source>
</evidence>
<gene>
    <name evidence="3" type="ORF">IAC43_03550</name>
</gene>
<comment type="caution">
    <text evidence="3">The sequence shown here is derived from an EMBL/GenBank/DDBJ whole genome shotgun (WGS) entry which is preliminary data.</text>
</comment>
<feature type="transmembrane region" description="Helical" evidence="1">
    <location>
        <begin position="44"/>
        <end position="68"/>
    </location>
</feature>
<feature type="transmembrane region" description="Helical" evidence="1">
    <location>
        <begin position="114"/>
        <end position="134"/>
    </location>
</feature>
<dbReference type="PANTHER" id="PTHR36834">
    <property type="entry name" value="MEMBRANE PROTEIN-RELATED"/>
    <property type="match status" value="1"/>
</dbReference>